<dbReference type="InterPro" id="IPR040086">
    <property type="entry name" value="MJ0683-like"/>
</dbReference>
<feature type="domain" description="Radical SAM core" evidence="4">
    <location>
        <begin position="17"/>
        <end position="151"/>
    </location>
</feature>
<evidence type="ECO:0000313" key="5">
    <source>
        <dbReference type="EMBL" id="GAG41148.1"/>
    </source>
</evidence>
<dbReference type="InterPro" id="IPR007197">
    <property type="entry name" value="rSAM"/>
</dbReference>
<sequence length="210" mass="24574">MRRYSGHSEAWGEFVDVKVNAPEVLKKQLDKAKKGTVWISSVCDPYQPLEAKYELTRRCLKELVKKQFPVNIQTKSKLVLRDMDLFQELEEIEVGFTITTDDEGVAKLFEPRATPVKERLRALERIHSLGIKTFAFVGPLLPGNPEKLIEDLKGKVDKIFIDRMNYLSSIKGFYRQVGLQKETTDRFFHEYKERLISELKKRKMKFEVLF</sequence>
<accession>X0XX48</accession>
<evidence type="ECO:0000259" key="4">
    <source>
        <dbReference type="Pfam" id="PF04055"/>
    </source>
</evidence>
<proteinExistence type="predicted"/>
<dbReference type="GO" id="GO:0003824">
    <property type="term" value="F:catalytic activity"/>
    <property type="evidence" value="ECO:0007669"/>
    <property type="project" value="InterPro"/>
</dbReference>
<dbReference type="PANTHER" id="PTHR43432">
    <property type="entry name" value="SLR0285 PROTEIN"/>
    <property type="match status" value="1"/>
</dbReference>
<dbReference type="GO" id="GO:0051536">
    <property type="term" value="F:iron-sulfur cluster binding"/>
    <property type="evidence" value="ECO:0007669"/>
    <property type="project" value="UniProtKB-KW"/>
</dbReference>
<dbReference type="EMBL" id="BARS01042332">
    <property type="protein sequence ID" value="GAG41148.1"/>
    <property type="molecule type" value="Genomic_DNA"/>
</dbReference>
<organism evidence="5">
    <name type="scientific">marine sediment metagenome</name>
    <dbReference type="NCBI Taxonomy" id="412755"/>
    <lineage>
        <taxon>unclassified sequences</taxon>
        <taxon>metagenomes</taxon>
        <taxon>ecological metagenomes</taxon>
    </lineage>
</organism>
<dbReference type="AlphaFoldDB" id="X0XX48"/>
<dbReference type="Gene3D" id="3.80.30.30">
    <property type="match status" value="1"/>
</dbReference>
<gene>
    <name evidence="5" type="ORF">S01H1_64234</name>
</gene>
<comment type="caution">
    <text evidence="5">The sequence shown here is derived from an EMBL/GenBank/DDBJ whole genome shotgun (WGS) entry which is preliminary data.</text>
</comment>
<evidence type="ECO:0000256" key="1">
    <source>
        <dbReference type="ARBA" id="ARBA00022723"/>
    </source>
</evidence>
<dbReference type="GO" id="GO:0046872">
    <property type="term" value="F:metal ion binding"/>
    <property type="evidence" value="ECO:0007669"/>
    <property type="project" value="UniProtKB-KW"/>
</dbReference>
<keyword evidence="2" id="KW-0408">Iron</keyword>
<reference evidence="5" key="1">
    <citation type="journal article" date="2014" name="Front. Microbiol.">
        <title>High frequency of phylogenetically diverse reductive dehalogenase-homologous genes in deep subseafloor sedimentary metagenomes.</title>
        <authorList>
            <person name="Kawai M."/>
            <person name="Futagami T."/>
            <person name="Toyoda A."/>
            <person name="Takaki Y."/>
            <person name="Nishi S."/>
            <person name="Hori S."/>
            <person name="Arai W."/>
            <person name="Tsubouchi T."/>
            <person name="Morono Y."/>
            <person name="Uchiyama I."/>
            <person name="Ito T."/>
            <person name="Fujiyama A."/>
            <person name="Inagaki F."/>
            <person name="Takami H."/>
        </authorList>
    </citation>
    <scope>NUCLEOTIDE SEQUENCE</scope>
    <source>
        <strain evidence="5">Expedition CK06-06</strain>
    </source>
</reference>
<name>X0XX48_9ZZZZ</name>
<keyword evidence="1" id="KW-0479">Metal-binding</keyword>
<evidence type="ECO:0000256" key="3">
    <source>
        <dbReference type="ARBA" id="ARBA00023014"/>
    </source>
</evidence>
<keyword evidence="3" id="KW-0411">Iron-sulfur</keyword>
<dbReference type="Pfam" id="PF04055">
    <property type="entry name" value="Radical_SAM"/>
    <property type="match status" value="1"/>
</dbReference>
<protein>
    <recommendedName>
        <fullName evidence="4">Radical SAM core domain-containing protein</fullName>
    </recommendedName>
</protein>
<evidence type="ECO:0000256" key="2">
    <source>
        <dbReference type="ARBA" id="ARBA00023004"/>
    </source>
</evidence>
<dbReference type="PANTHER" id="PTHR43432:SF6">
    <property type="entry name" value="RADICAL SAM CORE DOMAIN-CONTAINING PROTEIN"/>
    <property type="match status" value="1"/>
</dbReference>